<sequence>MNKRAIVPVKLSLNQGDVYTLWAPPWRENGAEWQAFLGDDTTILGFHDPEDLLLYIETHERHDLSSHPEWNRFHAQPAHRVVPRERDHYDLVTTPEALAGRASYENVSRVAGDFELTEALANVGGADTATIFFASNSVTRGVHRGADHFADSKDQAEWNAIGHAVANNWAAVMESINEVVRVPDLQFSEERKHDAHDRIAQATAQAEAARAEAEERRAAEAENADPYDSSAWAAAGIDPIKISLQGKTVYSLRTYVDSSPVFLGSYGEIFTFPSAKQLGRWMVENNDHDLARVSTWSDLSTLANAGELEVQVHPDNAYSFNGIAEVIAAGPEAVDSEQMNRAYELMADAADWAGDDSLNSYLLANPRFQDYLSYMLGSSESAGYVPSRPFDDKANSWRELEDMLTKRFSKF</sequence>
<comment type="caution">
    <text evidence="2">The sequence shown here is derived from an EMBL/GenBank/DDBJ whole genome shotgun (WGS) entry which is preliminary data.</text>
</comment>
<protein>
    <recommendedName>
        <fullName evidence="4">Primosomal protein</fullName>
    </recommendedName>
</protein>
<evidence type="ECO:0000313" key="3">
    <source>
        <dbReference type="Proteomes" id="UP000312032"/>
    </source>
</evidence>
<evidence type="ECO:0000313" key="2">
    <source>
        <dbReference type="EMBL" id="TNL98458.1"/>
    </source>
</evidence>
<accession>A0A5C4U5N6</accession>
<gene>
    <name evidence="2" type="ORF">FHE74_04460</name>
</gene>
<dbReference type="Proteomes" id="UP000312032">
    <property type="component" value="Unassembled WGS sequence"/>
</dbReference>
<reference evidence="2 3" key="1">
    <citation type="submission" date="2019-06" db="EMBL/GenBank/DDBJ databases">
        <authorList>
            <person name="Li J."/>
        </authorList>
    </citation>
    <scope>NUCLEOTIDE SEQUENCE [LARGE SCALE GENOMIC DNA]</scope>
    <source>
        <strain evidence="2 3">LMG 28165</strain>
    </source>
</reference>
<keyword evidence="3" id="KW-1185">Reference proteome</keyword>
<dbReference type="OrthoDB" id="3350465at2"/>
<organism evidence="2 3">
    <name type="scientific">Corynebacterium tapiri</name>
    <dbReference type="NCBI Taxonomy" id="1448266"/>
    <lineage>
        <taxon>Bacteria</taxon>
        <taxon>Bacillati</taxon>
        <taxon>Actinomycetota</taxon>
        <taxon>Actinomycetes</taxon>
        <taxon>Mycobacteriales</taxon>
        <taxon>Corynebacteriaceae</taxon>
        <taxon>Corynebacterium</taxon>
    </lineage>
</organism>
<evidence type="ECO:0008006" key="4">
    <source>
        <dbReference type="Google" id="ProtNLM"/>
    </source>
</evidence>
<dbReference type="AlphaFoldDB" id="A0A5C4U5N6"/>
<evidence type="ECO:0000256" key="1">
    <source>
        <dbReference type="SAM" id="Coils"/>
    </source>
</evidence>
<name>A0A5C4U5N6_9CORY</name>
<feature type="coiled-coil region" evidence="1">
    <location>
        <begin position="185"/>
        <end position="224"/>
    </location>
</feature>
<dbReference type="RefSeq" id="WP_139465303.1">
    <property type="nucleotide sequence ID" value="NZ_VDHJ01000005.1"/>
</dbReference>
<keyword evidence="1" id="KW-0175">Coiled coil</keyword>
<dbReference type="EMBL" id="VDHJ01000005">
    <property type="protein sequence ID" value="TNL98458.1"/>
    <property type="molecule type" value="Genomic_DNA"/>
</dbReference>
<proteinExistence type="predicted"/>